<feature type="compositionally biased region" description="Basic and acidic residues" evidence="1">
    <location>
        <begin position="131"/>
        <end position="142"/>
    </location>
</feature>
<proteinExistence type="predicted"/>
<dbReference type="EMBL" id="NESQ01000351">
    <property type="protein sequence ID" value="PUU73705.1"/>
    <property type="molecule type" value="Genomic_DNA"/>
</dbReference>
<feature type="region of interest" description="Disordered" evidence="1">
    <location>
        <begin position="118"/>
        <end position="146"/>
    </location>
</feature>
<comment type="caution">
    <text evidence="2">The sequence shown here is derived from an EMBL/GenBank/DDBJ whole genome shotgun (WGS) entry which is preliminary data.</text>
</comment>
<accession>A0A2T6ZDZ0</accession>
<dbReference type="AlphaFoldDB" id="A0A2T6ZDZ0"/>
<sequence length="249" mass="28873">MGRKSRATVRNAKIPKHLTKIAMTPEQYYELKVYIKSIILPGTPAFEYEHLSSKEIKQNYHQWFKNTLEVIGPKFFQGGSKGLVWPEDYNRIYKAIHQVVRALSIGIRKSYKKKEVRAVHEGAGGNEMEMTQDHDHYDGKDADDTDEEDVILNEDEKYAQWEGEEEKMMAMMMGMSQENQVKDTSKGMDVEPIELEDLLGLMTPKMFAHFPDLDNEYFDWDEIIDPSSPEPVSHLANLARPMWSRIPEN</sequence>
<evidence type="ECO:0000256" key="1">
    <source>
        <dbReference type="SAM" id="MobiDB-lite"/>
    </source>
</evidence>
<evidence type="ECO:0000313" key="2">
    <source>
        <dbReference type="EMBL" id="PUU73705.1"/>
    </source>
</evidence>
<keyword evidence="3" id="KW-1185">Reference proteome</keyword>
<gene>
    <name evidence="2" type="ORF">B9Z19DRAFT_1134599</name>
</gene>
<protein>
    <submittedName>
        <fullName evidence="2">Uncharacterized protein</fullName>
    </submittedName>
</protein>
<evidence type="ECO:0000313" key="3">
    <source>
        <dbReference type="Proteomes" id="UP000244722"/>
    </source>
</evidence>
<dbReference type="OrthoDB" id="5407709at2759"/>
<reference evidence="2 3" key="1">
    <citation type="submission" date="2017-04" db="EMBL/GenBank/DDBJ databases">
        <title>Draft genome sequence of Tuber borchii Vittad., a whitish edible truffle.</title>
        <authorList>
            <consortium name="DOE Joint Genome Institute"/>
            <person name="Murat C."/>
            <person name="Kuo A."/>
            <person name="Barry K.W."/>
            <person name="Clum A."/>
            <person name="Dockter R.B."/>
            <person name="Fauchery L."/>
            <person name="Iotti M."/>
            <person name="Kohler A."/>
            <person name="Labutti K."/>
            <person name="Lindquist E.A."/>
            <person name="Lipzen A."/>
            <person name="Ohm R.A."/>
            <person name="Wang M."/>
            <person name="Grigoriev I.V."/>
            <person name="Zambonelli A."/>
            <person name="Martin F.M."/>
        </authorList>
    </citation>
    <scope>NUCLEOTIDE SEQUENCE [LARGE SCALE GENOMIC DNA]</scope>
    <source>
        <strain evidence="2 3">Tbo3840</strain>
    </source>
</reference>
<name>A0A2T6ZDZ0_TUBBO</name>
<organism evidence="2 3">
    <name type="scientific">Tuber borchii</name>
    <name type="common">White truffle</name>
    <dbReference type="NCBI Taxonomy" id="42251"/>
    <lineage>
        <taxon>Eukaryota</taxon>
        <taxon>Fungi</taxon>
        <taxon>Dikarya</taxon>
        <taxon>Ascomycota</taxon>
        <taxon>Pezizomycotina</taxon>
        <taxon>Pezizomycetes</taxon>
        <taxon>Pezizales</taxon>
        <taxon>Tuberaceae</taxon>
        <taxon>Tuber</taxon>
    </lineage>
</organism>
<dbReference type="Proteomes" id="UP000244722">
    <property type="component" value="Unassembled WGS sequence"/>
</dbReference>